<organism evidence="3 4">
    <name type="scientific">Streptomyces prasinopilosus</name>
    <dbReference type="NCBI Taxonomy" id="67344"/>
    <lineage>
        <taxon>Bacteria</taxon>
        <taxon>Bacillati</taxon>
        <taxon>Actinomycetota</taxon>
        <taxon>Actinomycetes</taxon>
        <taxon>Kitasatosporales</taxon>
        <taxon>Streptomycetaceae</taxon>
        <taxon>Streptomyces</taxon>
    </lineage>
</organism>
<keyword evidence="2" id="KW-0472">Membrane</keyword>
<keyword evidence="4" id="KW-1185">Reference proteome</keyword>
<sequence length="201" mass="21820">MGRARGARPRRVRLWRWRSSPLRRRSDVIEAWLLLAVLVLTLAAGAVAGLAAAGAVDRSLAERRAESRTAPAVLTQDAADAPPSPVTEDGSGDGRVWVKVRWTAPDGTGRTGRAEAGPGDRKGDVVTVWTDDAGRLVPEPPGGADARFQTVMAGLTVAGAAGGTVVTGGWLVRSRIRRWRSEEWEAEWRRVEPSWRRRMRG</sequence>
<dbReference type="AlphaFoldDB" id="A0A1G6YQ00"/>
<dbReference type="InterPro" id="IPR039708">
    <property type="entry name" value="MT1774/Rv1733c-like"/>
</dbReference>
<evidence type="ECO:0000313" key="3">
    <source>
        <dbReference type="EMBL" id="SDD92468.1"/>
    </source>
</evidence>
<keyword evidence="2" id="KW-0812">Transmembrane</keyword>
<feature type="region of interest" description="Disordered" evidence="1">
    <location>
        <begin position="103"/>
        <end position="122"/>
    </location>
</feature>
<dbReference type="PANTHER" id="PTHR42305:SF1">
    <property type="entry name" value="MEMBRANE PROTEIN RV1733C-RELATED"/>
    <property type="match status" value="1"/>
</dbReference>
<dbReference type="Proteomes" id="UP000182100">
    <property type="component" value="Unassembled WGS sequence"/>
</dbReference>
<gene>
    <name evidence="3" type="ORF">SAMN05216505_113145</name>
</gene>
<proteinExistence type="predicted"/>
<dbReference type="STRING" id="67344.SAMN05216505_113145"/>
<dbReference type="PANTHER" id="PTHR42305">
    <property type="entry name" value="MEMBRANE PROTEIN RV1733C-RELATED"/>
    <property type="match status" value="1"/>
</dbReference>
<name>A0A1G6YQ00_9ACTN</name>
<evidence type="ECO:0000313" key="4">
    <source>
        <dbReference type="Proteomes" id="UP000182100"/>
    </source>
</evidence>
<evidence type="ECO:0000256" key="1">
    <source>
        <dbReference type="SAM" id="MobiDB-lite"/>
    </source>
</evidence>
<protein>
    <submittedName>
        <fullName evidence="3">Uncharacterized protein</fullName>
    </submittedName>
</protein>
<reference evidence="4" key="1">
    <citation type="submission" date="2016-10" db="EMBL/GenBank/DDBJ databases">
        <authorList>
            <person name="Varghese N."/>
            <person name="Submissions S."/>
        </authorList>
    </citation>
    <scope>NUCLEOTIDE SEQUENCE [LARGE SCALE GENOMIC DNA]</scope>
    <source>
        <strain evidence="4">CGMCC 4.3504</strain>
    </source>
</reference>
<dbReference type="RefSeq" id="WP_055574778.1">
    <property type="nucleotide sequence ID" value="NZ_FMZK01000013.1"/>
</dbReference>
<keyword evidence="2" id="KW-1133">Transmembrane helix</keyword>
<accession>A0A1G6YQ00</accession>
<feature type="region of interest" description="Disordered" evidence="1">
    <location>
        <begin position="67"/>
        <end position="94"/>
    </location>
</feature>
<feature type="transmembrane region" description="Helical" evidence="2">
    <location>
        <begin position="151"/>
        <end position="172"/>
    </location>
</feature>
<dbReference type="EMBL" id="FMZK01000013">
    <property type="protein sequence ID" value="SDD92468.1"/>
    <property type="molecule type" value="Genomic_DNA"/>
</dbReference>
<evidence type="ECO:0000256" key="2">
    <source>
        <dbReference type="SAM" id="Phobius"/>
    </source>
</evidence>